<dbReference type="SUPFAM" id="SSF48371">
    <property type="entry name" value="ARM repeat"/>
    <property type="match status" value="1"/>
</dbReference>
<comment type="similarity">
    <text evidence="1">Belongs to the CpcE/RpcE/PecE family.</text>
</comment>
<keyword evidence="3" id="KW-0605">Phycobilisome</keyword>
<dbReference type="Proteomes" id="UP000218287">
    <property type="component" value="Chromosome"/>
</dbReference>
<evidence type="ECO:0000256" key="3">
    <source>
        <dbReference type="ARBA" id="ARBA00022738"/>
    </source>
</evidence>
<name>A0A1Z4GN24_9CYAN</name>
<dbReference type="GO" id="GO:0030089">
    <property type="term" value="C:phycobilisome"/>
    <property type="evidence" value="ECO:0007669"/>
    <property type="project" value="UniProtKB-KW"/>
</dbReference>
<dbReference type="InterPro" id="IPR011989">
    <property type="entry name" value="ARM-like"/>
</dbReference>
<evidence type="ECO:0000313" key="6">
    <source>
        <dbReference type="Proteomes" id="UP000218287"/>
    </source>
</evidence>
<protein>
    <submittedName>
        <fullName evidence="5">Uncharacterized protein</fullName>
    </submittedName>
</protein>
<evidence type="ECO:0000256" key="1">
    <source>
        <dbReference type="ARBA" id="ARBA00009299"/>
    </source>
</evidence>
<evidence type="ECO:0000256" key="4">
    <source>
        <dbReference type="ARBA" id="ARBA00023239"/>
    </source>
</evidence>
<dbReference type="InterPro" id="IPR016024">
    <property type="entry name" value="ARM-type_fold"/>
</dbReference>
<dbReference type="EMBL" id="AP018174">
    <property type="protein sequence ID" value="BAY18890.1"/>
    <property type="molecule type" value="Genomic_DNA"/>
</dbReference>
<keyword evidence="4" id="KW-0456">Lyase</keyword>
<gene>
    <name evidence="5" type="ORF">NIES21_47440</name>
</gene>
<dbReference type="Gene3D" id="1.25.10.10">
    <property type="entry name" value="Leucine-rich Repeat Variant"/>
    <property type="match status" value="1"/>
</dbReference>
<evidence type="ECO:0000256" key="2">
    <source>
        <dbReference type="ARBA" id="ARBA00022549"/>
    </source>
</evidence>
<keyword evidence="2" id="KW-0042">Antenna complex</keyword>
<dbReference type="GO" id="GO:0016829">
    <property type="term" value="F:lyase activity"/>
    <property type="evidence" value="ECO:0007669"/>
    <property type="project" value="UniProtKB-KW"/>
</dbReference>
<dbReference type="OrthoDB" id="517001at2"/>
<accession>A0A1Z4GN24</accession>
<evidence type="ECO:0000313" key="5">
    <source>
        <dbReference type="EMBL" id="BAY18890.1"/>
    </source>
</evidence>
<reference evidence="5 6" key="1">
    <citation type="submission" date="2017-06" db="EMBL/GenBank/DDBJ databases">
        <title>Genome sequencing of cyanobaciteial culture collection at National Institute for Environmental Studies (NIES).</title>
        <authorList>
            <person name="Hirose Y."/>
            <person name="Shimura Y."/>
            <person name="Fujisawa T."/>
            <person name="Nakamura Y."/>
            <person name="Kawachi M."/>
        </authorList>
    </citation>
    <scope>NUCLEOTIDE SEQUENCE [LARGE SCALE GENOMIC DNA]</scope>
    <source>
        <strain evidence="5 6">NIES-21</strain>
    </source>
</reference>
<dbReference type="AlphaFoldDB" id="A0A1Z4GN24"/>
<sequence length="275" mass="32035">MLEAKIINYLSHLGDSDYIAEVASSPGAIETLIKMLQNHDPDVVGYAGLFITDFVLSCSRNDTCKISWETQLEPVIIPELERLVFAENHFIRRQVIYTLGKICSYESVPILLQAFYEYRESDPILLPRLLGELFWLGVENRADILSSMVNSQYYTTRWAVINLLGEFIYHSASEQDGTFSMKYNFSEKLRNDSHPLVQAEAEYEYQLLVLQHRKLQENVSKADYKRQRKDLKKLEPYFCFSDVVNLFSHYMSTNNLSTYTMQELETFIDNKTQQL</sequence>
<organism evidence="5 6">
    <name type="scientific">Anabaenopsis circularis NIES-21</name>
    <dbReference type="NCBI Taxonomy" id="1085406"/>
    <lineage>
        <taxon>Bacteria</taxon>
        <taxon>Bacillati</taxon>
        <taxon>Cyanobacteriota</taxon>
        <taxon>Cyanophyceae</taxon>
        <taxon>Nostocales</taxon>
        <taxon>Nodulariaceae</taxon>
        <taxon>Anabaenopsis</taxon>
    </lineage>
</organism>
<keyword evidence="6" id="KW-1185">Reference proteome</keyword>
<proteinExistence type="inferred from homology"/>